<dbReference type="Proteomes" id="UP000708208">
    <property type="component" value="Unassembled WGS sequence"/>
</dbReference>
<accession>A0A8J2J0X9</accession>
<sequence length="65" mass="7428">APELSLFGVSFQIAKKVCNELEPQVNYGMKIENWLSGLQGSKTCVLTLKPRFQSRRKGNMENWLL</sequence>
<keyword evidence="2" id="KW-1185">Reference proteome</keyword>
<feature type="non-terminal residue" evidence="1">
    <location>
        <position position="65"/>
    </location>
</feature>
<gene>
    <name evidence="1" type="ORF">AFUS01_LOCUS758</name>
</gene>
<comment type="caution">
    <text evidence="1">The sequence shown here is derived from an EMBL/GenBank/DDBJ whole genome shotgun (WGS) entry which is preliminary data.</text>
</comment>
<evidence type="ECO:0000313" key="1">
    <source>
        <dbReference type="EMBL" id="CAG7651334.1"/>
    </source>
</evidence>
<protein>
    <submittedName>
        <fullName evidence="1">Uncharacterized protein</fullName>
    </submittedName>
</protein>
<organism evidence="1 2">
    <name type="scientific">Allacma fusca</name>
    <dbReference type="NCBI Taxonomy" id="39272"/>
    <lineage>
        <taxon>Eukaryota</taxon>
        <taxon>Metazoa</taxon>
        <taxon>Ecdysozoa</taxon>
        <taxon>Arthropoda</taxon>
        <taxon>Hexapoda</taxon>
        <taxon>Collembola</taxon>
        <taxon>Symphypleona</taxon>
        <taxon>Sminthuridae</taxon>
        <taxon>Allacma</taxon>
    </lineage>
</organism>
<dbReference type="EMBL" id="CAJVCH010004017">
    <property type="protein sequence ID" value="CAG7651334.1"/>
    <property type="molecule type" value="Genomic_DNA"/>
</dbReference>
<name>A0A8J2J0X9_9HEXA</name>
<feature type="non-terminal residue" evidence="1">
    <location>
        <position position="1"/>
    </location>
</feature>
<dbReference type="AlphaFoldDB" id="A0A8J2J0X9"/>
<proteinExistence type="predicted"/>
<evidence type="ECO:0000313" key="2">
    <source>
        <dbReference type="Proteomes" id="UP000708208"/>
    </source>
</evidence>
<reference evidence="1" key="1">
    <citation type="submission" date="2021-06" db="EMBL/GenBank/DDBJ databases">
        <authorList>
            <person name="Hodson N. C."/>
            <person name="Mongue J. A."/>
            <person name="Jaron S. K."/>
        </authorList>
    </citation>
    <scope>NUCLEOTIDE SEQUENCE</scope>
</reference>